<dbReference type="OrthoDB" id="9808360at2"/>
<dbReference type="Proteomes" id="UP000065807">
    <property type="component" value="Chromosome"/>
</dbReference>
<dbReference type="Gene3D" id="1.10.10.10">
    <property type="entry name" value="Winged helix-like DNA-binding domain superfamily/Winged helix DNA-binding domain"/>
    <property type="match status" value="1"/>
</dbReference>
<dbReference type="AlphaFoldDB" id="A0A0K2SNJ0"/>
<dbReference type="PANTHER" id="PTHR33221">
    <property type="entry name" value="WINGED HELIX-TURN-HELIX TRANSCRIPTIONAL REGULATOR, RRF2 FAMILY"/>
    <property type="match status" value="1"/>
</dbReference>
<dbReference type="STRING" id="1555112.LIP_2752"/>
<reference evidence="3" key="1">
    <citation type="submission" date="2015-07" db="EMBL/GenBank/DDBJ databases">
        <title>Complete genome sequence and phylogenetic analysis of Limnochorda pilosa.</title>
        <authorList>
            <person name="Watanabe M."/>
            <person name="Kojima H."/>
            <person name="Fukui M."/>
        </authorList>
    </citation>
    <scope>NUCLEOTIDE SEQUENCE [LARGE SCALE GENOMIC DNA]</scope>
    <source>
        <strain evidence="3">HC45</strain>
    </source>
</reference>
<reference evidence="3" key="2">
    <citation type="journal article" date="2016" name="Int. J. Syst. Evol. Microbiol.">
        <title>Complete genome sequence and cell structure of Limnochorda pilosa, a Gram-negative spore-former within the phylum Firmicutes.</title>
        <authorList>
            <person name="Watanabe M."/>
            <person name="Kojima H."/>
            <person name="Fukui M."/>
        </authorList>
    </citation>
    <scope>NUCLEOTIDE SEQUENCE [LARGE SCALE GENOMIC DNA]</scope>
    <source>
        <strain evidence="3">HC45</strain>
    </source>
</reference>
<accession>A0A0K2SNJ0</accession>
<protein>
    <submittedName>
        <fullName evidence="2">Rrf2 family transcriptional regulator</fullName>
    </submittedName>
</protein>
<evidence type="ECO:0000313" key="2">
    <source>
        <dbReference type="EMBL" id="BAS28582.1"/>
    </source>
</evidence>
<sequence>MQLSRQADYAIRLLFELAVRPGEVRDVRSIAAASGVPAAYGAKLIQSLARSGLVRTQRGARGGVWLNQKPEEVTLQQVVEAVEGPTVYARCLLWPRECPADRPCPMHDFLDGLSQAVSGYLSSVRLSDLVEQARRITAEYGSQDNTAGEDDAPASQDSGA</sequence>
<dbReference type="SUPFAM" id="SSF46785">
    <property type="entry name" value="Winged helix' DNA-binding domain"/>
    <property type="match status" value="1"/>
</dbReference>
<proteinExistence type="predicted"/>
<dbReference type="InterPro" id="IPR036388">
    <property type="entry name" value="WH-like_DNA-bd_sf"/>
</dbReference>
<feature type="region of interest" description="Disordered" evidence="1">
    <location>
        <begin position="138"/>
        <end position="160"/>
    </location>
</feature>
<dbReference type="NCBIfam" id="TIGR00738">
    <property type="entry name" value="rrf2_super"/>
    <property type="match status" value="1"/>
</dbReference>
<dbReference type="Pfam" id="PF02082">
    <property type="entry name" value="Rrf2"/>
    <property type="match status" value="1"/>
</dbReference>
<dbReference type="GO" id="GO:0005829">
    <property type="term" value="C:cytosol"/>
    <property type="evidence" value="ECO:0007669"/>
    <property type="project" value="TreeGrafter"/>
</dbReference>
<evidence type="ECO:0000256" key="1">
    <source>
        <dbReference type="SAM" id="MobiDB-lite"/>
    </source>
</evidence>
<dbReference type="InterPro" id="IPR036390">
    <property type="entry name" value="WH_DNA-bd_sf"/>
</dbReference>
<dbReference type="KEGG" id="lpil:LIP_2752"/>
<dbReference type="PROSITE" id="PS51197">
    <property type="entry name" value="HTH_RRF2_2"/>
    <property type="match status" value="1"/>
</dbReference>
<evidence type="ECO:0000313" key="3">
    <source>
        <dbReference type="Proteomes" id="UP000065807"/>
    </source>
</evidence>
<dbReference type="InterPro" id="IPR030489">
    <property type="entry name" value="TR_Rrf2-type_CS"/>
</dbReference>
<keyword evidence="3" id="KW-1185">Reference proteome</keyword>
<dbReference type="PANTHER" id="PTHR33221:SF2">
    <property type="entry name" value="TRANSCRIPTIONAL REGULATOR"/>
    <property type="match status" value="1"/>
</dbReference>
<dbReference type="RefSeq" id="WP_068139147.1">
    <property type="nucleotide sequence ID" value="NZ_AP014924.1"/>
</dbReference>
<dbReference type="EMBL" id="AP014924">
    <property type="protein sequence ID" value="BAS28582.1"/>
    <property type="molecule type" value="Genomic_DNA"/>
</dbReference>
<dbReference type="InterPro" id="IPR000944">
    <property type="entry name" value="Tscrpt_reg_Rrf2"/>
</dbReference>
<dbReference type="PROSITE" id="PS01332">
    <property type="entry name" value="HTH_RRF2_1"/>
    <property type="match status" value="1"/>
</dbReference>
<organism evidence="2 3">
    <name type="scientific">Limnochorda pilosa</name>
    <dbReference type="NCBI Taxonomy" id="1555112"/>
    <lineage>
        <taxon>Bacteria</taxon>
        <taxon>Bacillati</taxon>
        <taxon>Bacillota</taxon>
        <taxon>Limnochordia</taxon>
        <taxon>Limnochordales</taxon>
        <taxon>Limnochordaceae</taxon>
        <taxon>Limnochorda</taxon>
    </lineage>
</organism>
<dbReference type="GO" id="GO:0003700">
    <property type="term" value="F:DNA-binding transcription factor activity"/>
    <property type="evidence" value="ECO:0007669"/>
    <property type="project" value="TreeGrafter"/>
</dbReference>
<gene>
    <name evidence="2" type="ORF">LIP_2752</name>
</gene>
<name>A0A0K2SNJ0_LIMPI</name>